<evidence type="ECO:0000313" key="2">
    <source>
        <dbReference type="EMBL" id="AXC14286.1"/>
    </source>
</evidence>
<reference evidence="2 3" key="1">
    <citation type="journal article" date="2018" name="Front. Microbiol.">
        <title>Hydrolytic Capabilities as a Key to Environmental Success: Chitinolytic and Cellulolytic Acidobacteria From Acidic Sub-arctic Soils and Boreal Peatlands.</title>
        <authorList>
            <person name="Belova S.E."/>
            <person name="Ravin N.V."/>
            <person name="Pankratov T.A."/>
            <person name="Rakitin A.L."/>
            <person name="Ivanova A.A."/>
            <person name="Beletsky A.V."/>
            <person name="Mardanov A.V."/>
            <person name="Sinninghe Damste J.S."/>
            <person name="Dedysh S.N."/>
        </authorList>
    </citation>
    <scope>NUCLEOTIDE SEQUENCE [LARGE SCALE GENOMIC DNA]</scope>
    <source>
        <strain evidence="2 3">SBC82</strain>
    </source>
</reference>
<accession>A0A2Z5G6V6</accession>
<proteinExistence type="predicted"/>
<feature type="region of interest" description="Disordered" evidence="1">
    <location>
        <begin position="8"/>
        <end position="37"/>
    </location>
</feature>
<dbReference type="Proteomes" id="UP000253606">
    <property type="component" value="Chromosome"/>
</dbReference>
<sequence length="37" mass="4310">MVPIAITLLPAVRSTRSEDRQQHRTSQQEGRYLDQMP</sequence>
<protein>
    <submittedName>
        <fullName evidence="2">Uncharacterized protein</fullName>
    </submittedName>
</protein>
<name>A0A2Z5G6V6_9BACT</name>
<evidence type="ECO:0000313" key="3">
    <source>
        <dbReference type="Proteomes" id="UP000253606"/>
    </source>
</evidence>
<gene>
    <name evidence="2" type="ORF">ACPOL_5028</name>
</gene>
<organism evidence="2 3">
    <name type="scientific">Acidisarcina polymorpha</name>
    <dbReference type="NCBI Taxonomy" id="2211140"/>
    <lineage>
        <taxon>Bacteria</taxon>
        <taxon>Pseudomonadati</taxon>
        <taxon>Acidobacteriota</taxon>
        <taxon>Terriglobia</taxon>
        <taxon>Terriglobales</taxon>
        <taxon>Acidobacteriaceae</taxon>
        <taxon>Acidisarcina</taxon>
    </lineage>
</organism>
<dbReference type="AlphaFoldDB" id="A0A2Z5G6V6"/>
<dbReference type="EMBL" id="CP030840">
    <property type="protein sequence ID" value="AXC14286.1"/>
    <property type="molecule type" value="Genomic_DNA"/>
</dbReference>
<keyword evidence="3" id="KW-1185">Reference proteome</keyword>
<dbReference type="KEGG" id="abas:ACPOL_5028"/>
<evidence type="ECO:0000256" key="1">
    <source>
        <dbReference type="SAM" id="MobiDB-lite"/>
    </source>
</evidence>